<accession>A0A178IGT8</accession>
<keyword evidence="2" id="KW-1185">Reference proteome</keyword>
<dbReference type="Proteomes" id="UP000078486">
    <property type="component" value="Unassembled WGS sequence"/>
</dbReference>
<reference evidence="1 2" key="1">
    <citation type="submission" date="2016-01" db="EMBL/GenBank/DDBJ databases">
        <title>High potential of lignocellulose degradation of a new Verrucomicrobia species.</title>
        <authorList>
            <person name="Wang Y."/>
            <person name="Shi Y."/>
            <person name="Qiu Z."/>
            <person name="Liu S."/>
            <person name="Yang H."/>
        </authorList>
    </citation>
    <scope>NUCLEOTIDE SEQUENCE [LARGE SCALE GENOMIC DNA]</scope>
    <source>
        <strain evidence="1 2">TSB47</strain>
    </source>
</reference>
<evidence type="ECO:0000313" key="2">
    <source>
        <dbReference type="Proteomes" id="UP000078486"/>
    </source>
</evidence>
<name>A0A178IGT8_9BACT</name>
<dbReference type="RefSeq" id="WP_068770825.1">
    <property type="nucleotide sequence ID" value="NZ_CP109796.1"/>
</dbReference>
<protein>
    <submittedName>
        <fullName evidence="1">Uncharacterized protein</fullName>
    </submittedName>
</protein>
<dbReference type="AlphaFoldDB" id="A0A178IGT8"/>
<proteinExistence type="predicted"/>
<comment type="caution">
    <text evidence="1">The sequence shown here is derived from an EMBL/GenBank/DDBJ whole genome shotgun (WGS) entry which is preliminary data.</text>
</comment>
<sequence length="118" mass="13877">MAEIGKSVPGKSVVEEHSGQGYTYRVRLFEDGKYKTTVTRLLLSEDYADRYESERENMSVGVIEEADKARRYIRSTYDEYKYRDKTWQEVYDDQKSWVEKNAAAAAEYNMKSGYRLVE</sequence>
<evidence type="ECO:0000313" key="1">
    <source>
        <dbReference type="EMBL" id="OAM89243.1"/>
    </source>
</evidence>
<dbReference type="STRING" id="1184151.AW736_14095"/>
<dbReference type="EMBL" id="LRRQ01000100">
    <property type="protein sequence ID" value="OAM89243.1"/>
    <property type="molecule type" value="Genomic_DNA"/>
</dbReference>
<organism evidence="1 2">
    <name type="scientific">Termitidicoccus mucosus</name>
    <dbReference type="NCBI Taxonomy" id="1184151"/>
    <lineage>
        <taxon>Bacteria</taxon>
        <taxon>Pseudomonadati</taxon>
        <taxon>Verrucomicrobiota</taxon>
        <taxon>Opitutia</taxon>
        <taxon>Opitutales</taxon>
        <taxon>Opitutaceae</taxon>
        <taxon>Termitidicoccus</taxon>
    </lineage>
</organism>
<gene>
    <name evidence="1" type="ORF">AW736_14095</name>
</gene>